<evidence type="ECO:0000259" key="6">
    <source>
        <dbReference type="PROSITE" id="PS50043"/>
    </source>
</evidence>
<dbReference type="SMART" id="SM00448">
    <property type="entry name" value="REC"/>
    <property type="match status" value="1"/>
</dbReference>
<dbReference type="InterPro" id="IPR039420">
    <property type="entry name" value="WalR-like"/>
</dbReference>
<dbReference type="PROSITE" id="PS50110">
    <property type="entry name" value="RESPONSE_REGULATORY"/>
    <property type="match status" value="1"/>
</dbReference>
<gene>
    <name evidence="8" type="ORF">BWK72_11875</name>
</gene>
<dbReference type="GO" id="GO:0000160">
    <property type="term" value="P:phosphorelay signal transduction system"/>
    <property type="evidence" value="ECO:0007669"/>
    <property type="project" value="InterPro"/>
</dbReference>
<keyword evidence="4" id="KW-0804">Transcription</keyword>
<dbReference type="Proteomes" id="UP000192505">
    <property type="component" value="Unassembled WGS sequence"/>
</dbReference>
<comment type="caution">
    <text evidence="8">The sequence shown here is derived from an EMBL/GenBank/DDBJ whole genome shotgun (WGS) entry which is preliminary data.</text>
</comment>
<dbReference type="PROSITE" id="PS00622">
    <property type="entry name" value="HTH_LUXR_1"/>
    <property type="match status" value="1"/>
</dbReference>
<dbReference type="PANTHER" id="PTHR43214:SF41">
    <property type="entry name" value="NITRATE_NITRITE RESPONSE REGULATOR PROTEIN NARP"/>
    <property type="match status" value="1"/>
</dbReference>
<organism evidence="8 9">
    <name type="scientific">Rhodoferax ferrireducens</name>
    <dbReference type="NCBI Taxonomy" id="192843"/>
    <lineage>
        <taxon>Bacteria</taxon>
        <taxon>Pseudomonadati</taxon>
        <taxon>Pseudomonadota</taxon>
        <taxon>Betaproteobacteria</taxon>
        <taxon>Burkholderiales</taxon>
        <taxon>Comamonadaceae</taxon>
        <taxon>Rhodoferax</taxon>
    </lineage>
</organism>
<dbReference type="AlphaFoldDB" id="A0A1W9KT58"/>
<dbReference type="SUPFAM" id="SSF52172">
    <property type="entry name" value="CheY-like"/>
    <property type="match status" value="1"/>
</dbReference>
<keyword evidence="2" id="KW-0805">Transcription regulation</keyword>
<dbReference type="SMART" id="SM00421">
    <property type="entry name" value="HTH_LUXR"/>
    <property type="match status" value="1"/>
</dbReference>
<reference evidence="8 9" key="1">
    <citation type="submission" date="2017-01" db="EMBL/GenBank/DDBJ databases">
        <title>Novel large sulfur bacteria in the metagenomes of groundwater-fed chemosynthetic microbial mats in the Lake Huron basin.</title>
        <authorList>
            <person name="Sharrar A.M."/>
            <person name="Flood B.E."/>
            <person name="Bailey J.V."/>
            <person name="Jones D.S."/>
            <person name="Biddanda B."/>
            <person name="Ruberg S.A."/>
            <person name="Marcus D.N."/>
            <person name="Dick G.J."/>
        </authorList>
    </citation>
    <scope>NUCLEOTIDE SEQUENCE [LARGE SCALE GENOMIC DNA]</scope>
    <source>
        <strain evidence="8">A7</strain>
    </source>
</reference>
<dbReference type="Pfam" id="PF00196">
    <property type="entry name" value="GerE"/>
    <property type="match status" value="1"/>
</dbReference>
<dbReference type="InterPro" id="IPR058245">
    <property type="entry name" value="NreC/VraR/RcsB-like_REC"/>
</dbReference>
<accession>A0A1W9KT58</accession>
<dbReference type="InterPro" id="IPR016032">
    <property type="entry name" value="Sig_transdc_resp-reg_C-effctor"/>
</dbReference>
<dbReference type="InterPro" id="IPR011006">
    <property type="entry name" value="CheY-like_superfamily"/>
</dbReference>
<keyword evidence="1 5" id="KW-0597">Phosphoprotein</keyword>
<dbReference type="InterPro" id="IPR000792">
    <property type="entry name" value="Tscrpt_reg_LuxR_C"/>
</dbReference>
<dbReference type="InterPro" id="IPR001789">
    <property type="entry name" value="Sig_transdc_resp-reg_receiver"/>
</dbReference>
<dbReference type="Gene3D" id="3.40.50.2300">
    <property type="match status" value="1"/>
</dbReference>
<evidence type="ECO:0000259" key="7">
    <source>
        <dbReference type="PROSITE" id="PS50110"/>
    </source>
</evidence>
<feature type="domain" description="Response regulatory" evidence="7">
    <location>
        <begin position="3"/>
        <end position="119"/>
    </location>
</feature>
<proteinExistence type="predicted"/>
<dbReference type="EMBL" id="MTEI01000007">
    <property type="protein sequence ID" value="OQW87615.1"/>
    <property type="molecule type" value="Genomic_DNA"/>
</dbReference>
<dbReference type="GO" id="GO:0003677">
    <property type="term" value="F:DNA binding"/>
    <property type="evidence" value="ECO:0007669"/>
    <property type="project" value="UniProtKB-KW"/>
</dbReference>
<evidence type="ECO:0000256" key="4">
    <source>
        <dbReference type="ARBA" id="ARBA00023163"/>
    </source>
</evidence>
<feature type="domain" description="HTH luxR-type" evidence="6">
    <location>
        <begin position="142"/>
        <end position="207"/>
    </location>
</feature>
<dbReference type="Pfam" id="PF00072">
    <property type="entry name" value="Response_reg"/>
    <property type="match status" value="1"/>
</dbReference>
<evidence type="ECO:0000256" key="1">
    <source>
        <dbReference type="ARBA" id="ARBA00022553"/>
    </source>
</evidence>
<protein>
    <submittedName>
        <fullName evidence="8">DNA-binding response regulator</fullName>
    </submittedName>
</protein>
<evidence type="ECO:0000256" key="3">
    <source>
        <dbReference type="ARBA" id="ARBA00023125"/>
    </source>
</evidence>
<evidence type="ECO:0000313" key="9">
    <source>
        <dbReference type="Proteomes" id="UP000192505"/>
    </source>
</evidence>
<dbReference type="PANTHER" id="PTHR43214">
    <property type="entry name" value="TWO-COMPONENT RESPONSE REGULATOR"/>
    <property type="match status" value="1"/>
</dbReference>
<dbReference type="CDD" id="cd06170">
    <property type="entry name" value="LuxR_C_like"/>
    <property type="match status" value="1"/>
</dbReference>
<dbReference type="PROSITE" id="PS50043">
    <property type="entry name" value="HTH_LUXR_2"/>
    <property type="match status" value="1"/>
</dbReference>
<dbReference type="SUPFAM" id="SSF46894">
    <property type="entry name" value="C-terminal effector domain of the bipartite response regulators"/>
    <property type="match status" value="1"/>
</dbReference>
<dbReference type="CDD" id="cd17535">
    <property type="entry name" value="REC_NarL-like"/>
    <property type="match status" value="1"/>
</dbReference>
<dbReference type="GO" id="GO:0006355">
    <property type="term" value="P:regulation of DNA-templated transcription"/>
    <property type="evidence" value="ECO:0007669"/>
    <property type="project" value="InterPro"/>
</dbReference>
<evidence type="ECO:0000313" key="8">
    <source>
        <dbReference type="EMBL" id="OQW87615.1"/>
    </source>
</evidence>
<feature type="modified residue" description="4-aspartylphosphate" evidence="5">
    <location>
        <position position="54"/>
    </location>
</feature>
<dbReference type="PRINTS" id="PR00038">
    <property type="entry name" value="HTHLUXR"/>
</dbReference>
<keyword evidence="3 8" id="KW-0238">DNA-binding</keyword>
<evidence type="ECO:0000256" key="2">
    <source>
        <dbReference type="ARBA" id="ARBA00023015"/>
    </source>
</evidence>
<sequence length="209" mass="22320">MIRLLLADDHAIVRSGLGQIFALTPDVQVAAEACNGLGVMDLLRQDAFDLLLMDLNMPGISGVDLIVRIKALQPDLPLLVLSMHDSPQVAAQALKAGANGFITKDCEPAVLLDAIRKVAACGRYIDPHIASQMAFGANAPGQSAPHLCLTERELTVLRLLTQGLAVKTIGARLSISGKTVSTHKVRLMEKLGTPSMADLMRYAIAHQLL</sequence>
<name>A0A1W9KT58_9BURK</name>
<evidence type="ECO:0000256" key="5">
    <source>
        <dbReference type="PROSITE-ProRule" id="PRU00169"/>
    </source>
</evidence>